<dbReference type="Pfam" id="PF00271">
    <property type="entry name" value="Helicase_C"/>
    <property type="match status" value="1"/>
</dbReference>
<evidence type="ECO:0000313" key="11">
    <source>
        <dbReference type="Proteomes" id="UP000236220"/>
    </source>
</evidence>
<keyword evidence="5" id="KW-0067">ATP-binding</keyword>
<dbReference type="GO" id="GO:0003677">
    <property type="term" value="F:DNA binding"/>
    <property type="evidence" value="ECO:0007669"/>
    <property type="project" value="UniProtKB-KW"/>
</dbReference>
<dbReference type="InterPro" id="IPR047112">
    <property type="entry name" value="RecG/Mfd"/>
</dbReference>
<dbReference type="InterPro" id="IPR014001">
    <property type="entry name" value="Helicase_ATP-bd"/>
</dbReference>
<organism evidence="10 11">
    <name type="scientific">Solilutibacter silvestris</name>
    <dbReference type="NCBI Taxonomy" id="1645665"/>
    <lineage>
        <taxon>Bacteria</taxon>
        <taxon>Pseudomonadati</taxon>
        <taxon>Pseudomonadota</taxon>
        <taxon>Gammaproteobacteria</taxon>
        <taxon>Lysobacterales</taxon>
        <taxon>Lysobacteraceae</taxon>
        <taxon>Solilutibacter</taxon>
    </lineage>
</organism>
<reference evidence="10 11" key="1">
    <citation type="submission" date="2017-08" db="EMBL/GenBank/DDBJ databases">
        <title>Lysobacter sylvestris genome.</title>
        <authorList>
            <person name="Zhang D.-C."/>
            <person name="Albuquerque L."/>
            <person name="Franca L."/>
            <person name="Froufe H.J.C."/>
            <person name="Barroso C."/>
            <person name="Egas C."/>
            <person name="Da Costa M."/>
            <person name="Margesin R."/>
        </authorList>
    </citation>
    <scope>NUCLEOTIDE SEQUENCE [LARGE SCALE GENOMIC DNA]</scope>
    <source>
        <strain evidence="10 11">AM20-91</strain>
    </source>
</reference>
<proteinExistence type="predicted"/>
<keyword evidence="1" id="KW-0547">Nucleotide-binding</keyword>
<protein>
    <submittedName>
        <fullName evidence="10">RecG-like helicase</fullName>
    </submittedName>
</protein>
<dbReference type="Pfam" id="PF00270">
    <property type="entry name" value="DEAD"/>
    <property type="match status" value="1"/>
</dbReference>
<dbReference type="GO" id="GO:0005524">
    <property type="term" value="F:ATP binding"/>
    <property type="evidence" value="ECO:0007669"/>
    <property type="project" value="UniProtKB-KW"/>
</dbReference>
<name>A0A2K1Q027_9GAMM</name>
<dbReference type="PROSITE" id="PS51194">
    <property type="entry name" value="HELICASE_CTER"/>
    <property type="match status" value="1"/>
</dbReference>
<dbReference type="GO" id="GO:0006281">
    <property type="term" value="P:DNA repair"/>
    <property type="evidence" value="ECO:0007669"/>
    <property type="project" value="UniProtKB-KW"/>
</dbReference>
<gene>
    <name evidence="10" type="ORF">Lysil_0012</name>
</gene>
<keyword evidence="3" id="KW-0378">Hydrolase</keyword>
<evidence type="ECO:0000256" key="6">
    <source>
        <dbReference type="ARBA" id="ARBA00023125"/>
    </source>
</evidence>
<comment type="caution">
    <text evidence="10">The sequence shown here is derived from an EMBL/GenBank/DDBJ whole genome shotgun (WGS) entry which is preliminary data.</text>
</comment>
<accession>A0A2K1Q027</accession>
<dbReference type="EMBL" id="NPZB01000001">
    <property type="protein sequence ID" value="PNS08383.1"/>
    <property type="molecule type" value="Genomic_DNA"/>
</dbReference>
<keyword evidence="4 10" id="KW-0347">Helicase</keyword>
<dbReference type="SUPFAM" id="SSF52540">
    <property type="entry name" value="P-loop containing nucleoside triphosphate hydrolases"/>
    <property type="match status" value="1"/>
</dbReference>
<dbReference type="Gene3D" id="3.40.50.300">
    <property type="entry name" value="P-loop containing nucleotide triphosphate hydrolases"/>
    <property type="match status" value="2"/>
</dbReference>
<evidence type="ECO:0000256" key="3">
    <source>
        <dbReference type="ARBA" id="ARBA00022801"/>
    </source>
</evidence>
<dbReference type="GO" id="GO:0016787">
    <property type="term" value="F:hydrolase activity"/>
    <property type="evidence" value="ECO:0007669"/>
    <property type="project" value="UniProtKB-KW"/>
</dbReference>
<dbReference type="InterPro" id="IPR027417">
    <property type="entry name" value="P-loop_NTPase"/>
</dbReference>
<keyword evidence="7" id="KW-0234">DNA repair</keyword>
<dbReference type="PANTHER" id="PTHR47964:SF1">
    <property type="entry name" value="ATP-DEPENDENT DNA HELICASE HOMOLOG RECG, CHLOROPLASTIC"/>
    <property type="match status" value="1"/>
</dbReference>
<dbReference type="SMART" id="SM00487">
    <property type="entry name" value="DEXDc"/>
    <property type="match status" value="1"/>
</dbReference>
<dbReference type="OrthoDB" id="9804325at2"/>
<evidence type="ECO:0000256" key="5">
    <source>
        <dbReference type="ARBA" id="ARBA00022840"/>
    </source>
</evidence>
<keyword evidence="2" id="KW-0227">DNA damage</keyword>
<dbReference type="InterPro" id="IPR011545">
    <property type="entry name" value="DEAD/DEAH_box_helicase_dom"/>
</dbReference>
<sequence>MLSLGKLKSLGLSEPWQVPLYLPTGYLDCRTVVRDFSERFVEGQRIVVVGRFGNDLFTEWKSSRRGAKRSPLSRASLLDERGQRFKFSFFGDPRGFEAKARTHDELCLAGTVVIVGGKPFLNGPTLLEASEVGRLLPTYPGRTGVLGSDAVRRLIAERLEQSIPIAATFLRERVGSIVQGARLRQLVRCTEWTLEQVLERVHSPADLEEAEEAHAILARVAALISVQDLKETCALPEVSRPPLLCEGWEALLESIPFVLTDEQEAGIHHLVSMLQTPRTSVSLINADVGVGKSIVYQSAVAYVARAGGRCAVLLPHERLAEQAFKEIRDLWPDLSPVWVNKNLDRDISGERVLVGTTALLFREIGPIDLFVTDEQHRFSVEQRRALVDQRTHIIEVSATPIPRTQAMLMYGSVNVIRLTKYHSPRNIRTRIVQRDEARVMVQEVKDLLRDPDCRLLIVCPRKEPSEEEQEDIYPLPSVQEVAEKWEALFPGKVRVAHSGADQEENRRALADVDAGRAQIIISTTIVETGVNIRGLRVLVLLHAERFGVAQTHQLRGRLSRHGGDGWCFLYLPRPIGETAMTRLQAIASTNDGLRLAELDMRTRGVGDLSVVGKRQHGSADSVIFNKTVSAELLAEMLEEVTSAPKK</sequence>
<evidence type="ECO:0000313" key="10">
    <source>
        <dbReference type="EMBL" id="PNS08383.1"/>
    </source>
</evidence>
<evidence type="ECO:0000259" key="9">
    <source>
        <dbReference type="PROSITE" id="PS51194"/>
    </source>
</evidence>
<dbReference type="PANTHER" id="PTHR47964">
    <property type="entry name" value="ATP-DEPENDENT DNA HELICASE HOMOLOG RECG, CHLOROPLASTIC"/>
    <property type="match status" value="1"/>
</dbReference>
<dbReference type="GO" id="GO:0003678">
    <property type="term" value="F:DNA helicase activity"/>
    <property type="evidence" value="ECO:0007669"/>
    <property type="project" value="TreeGrafter"/>
</dbReference>
<evidence type="ECO:0000259" key="8">
    <source>
        <dbReference type="PROSITE" id="PS51192"/>
    </source>
</evidence>
<dbReference type="PROSITE" id="PS51192">
    <property type="entry name" value="HELICASE_ATP_BIND_1"/>
    <property type="match status" value="1"/>
</dbReference>
<evidence type="ECO:0000256" key="4">
    <source>
        <dbReference type="ARBA" id="ARBA00022806"/>
    </source>
</evidence>
<dbReference type="InterPro" id="IPR001650">
    <property type="entry name" value="Helicase_C-like"/>
</dbReference>
<dbReference type="SMART" id="SM00490">
    <property type="entry name" value="HELICc"/>
    <property type="match status" value="1"/>
</dbReference>
<evidence type="ECO:0000256" key="1">
    <source>
        <dbReference type="ARBA" id="ARBA00022741"/>
    </source>
</evidence>
<evidence type="ECO:0000256" key="2">
    <source>
        <dbReference type="ARBA" id="ARBA00022763"/>
    </source>
</evidence>
<dbReference type="Proteomes" id="UP000236220">
    <property type="component" value="Unassembled WGS sequence"/>
</dbReference>
<feature type="domain" description="Helicase ATP-binding" evidence="8">
    <location>
        <begin position="273"/>
        <end position="418"/>
    </location>
</feature>
<keyword evidence="11" id="KW-1185">Reference proteome</keyword>
<evidence type="ECO:0000256" key="7">
    <source>
        <dbReference type="ARBA" id="ARBA00023204"/>
    </source>
</evidence>
<feature type="domain" description="Helicase C-terminal" evidence="9">
    <location>
        <begin position="451"/>
        <end position="606"/>
    </location>
</feature>
<dbReference type="AlphaFoldDB" id="A0A2K1Q027"/>
<keyword evidence="6" id="KW-0238">DNA-binding</keyword>